<feature type="region of interest" description="Disordered" evidence="1">
    <location>
        <begin position="1"/>
        <end position="166"/>
    </location>
</feature>
<dbReference type="AlphaFoldDB" id="J3NVJ7"/>
<reference evidence="3" key="4">
    <citation type="journal article" date="2015" name="G3 (Bethesda)">
        <title>Genome sequences of three phytopathogenic species of the Magnaporthaceae family of fungi.</title>
        <authorList>
            <person name="Okagaki L.H."/>
            <person name="Nunes C.C."/>
            <person name="Sailsbery J."/>
            <person name="Clay B."/>
            <person name="Brown D."/>
            <person name="John T."/>
            <person name="Oh Y."/>
            <person name="Young N."/>
            <person name="Fitzgerald M."/>
            <person name="Haas B.J."/>
            <person name="Zeng Q."/>
            <person name="Young S."/>
            <person name="Adiconis X."/>
            <person name="Fan L."/>
            <person name="Levin J.Z."/>
            <person name="Mitchell T.K."/>
            <person name="Okubara P.A."/>
            <person name="Farman M.L."/>
            <person name="Kohn L.M."/>
            <person name="Birren B."/>
            <person name="Ma L.-J."/>
            <person name="Dean R.A."/>
        </authorList>
    </citation>
    <scope>NUCLEOTIDE SEQUENCE</scope>
    <source>
        <strain evidence="3">R3-111a-1</strain>
    </source>
</reference>
<dbReference type="RefSeq" id="XP_009221375.1">
    <property type="nucleotide sequence ID" value="XM_009223111.1"/>
</dbReference>
<name>J3NVJ7_GAET3</name>
<organism evidence="2">
    <name type="scientific">Gaeumannomyces tritici (strain R3-111a-1)</name>
    <name type="common">Wheat and barley take-all root rot fungus</name>
    <name type="synonym">Gaeumannomyces graminis var. tritici</name>
    <dbReference type="NCBI Taxonomy" id="644352"/>
    <lineage>
        <taxon>Eukaryota</taxon>
        <taxon>Fungi</taxon>
        <taxon>Dikarya</taxon>
        <taxon>Ascomycota</taxon>
        <taxon>Pezizomycotina</taxon>
        <taxon>Sordariomycetes</taxon>
        <taxon>Sordariomycetidae</taxon>
        <taxon>Magnaporthales</taxon>
        <taxon>Magnaporthaceae</taxon>
        <taxon>Gaeumannomyces</taxon>
    </lineage>
</organism>
<dbReference type="Proteomes" id="UP000006039">
    <property type="component" value="Unassembled WGS sequence"/>
</dbReference>
<dbReference type="HOGENOM" id="CLU_1602821_0_0_1"/>
<keyword evidence="4" id="KW-1185">Reference proteome</keyword>
<evidence type="ECO:0000313" key="4">
    <source>
        <dbReference type="Proteomes" id="UP000006039"/>
    </source>
</evidence>
<reference evidence="3" key="5">
    <citation type="submission" date="2018-04" db="UniProtKB">
        <authorList>
            <consortium name="EnsemblFungi"/>
        </authorList>
    </citation>
    <scope>IDENTIFICATION</scope>
    <source>
        <strain evidence="3">R3-111a-1</strain>
    </source>
</reference>
<feature type="compositionally biased region" description="Low complexity" evidence="1">
    <location>
        <begin position="87"/>
        <end position="154"/>
    </location>
</feature>
<reference evidence="2" key="2">
    <citation type="submission" date="2010-07" db="EMBL/GenBank/DDBJ databases">
        <authorList>
            <consortium name="The Broad Institute Genome Sequencing Platform"/>
            <consortium name="Broad Institute Genome Sequencing Center for Infectious Disease"/>
            <person name="Ma L.-J."/>
            <person name="Dead R."/>
            <person name="Young S."/>
            <person name="Zeng Q."/>
            <person name="Koehrsen M."/>
            <person name="Alvarado L."/>
            <person name="Berlin A."/>
            <person name="Chapman S.B."/>
            <person name="Chen Z."/>
            <person name="Freedman E."/>
            <person name="Gellesch M."/>
            <person name="Goldberg J."/>
            <person name="Griggs A."/>
            <person name="Gujja S."/>
            <person name="Heilman E.R."/>
            <person name="Heiman D."/>
            <person name="Hepburn T."/>
            <person name="Howarth C."/>
            <person name="Jen D."/>
            <person name="Larson L."/>
            <person name="Mehta T."/>
            <person name="Neiman D."/>
            <person name="Pearson M."/>
            <person name="Roberts A."/>
            <person name="Saif S."/>
            <person name="Shea T."/>
            <person name="Shenoy N."/>
            <person name="Sisk P."/>
            <person name="Stolte C."/>
            <person name="Sykes S."/>
            <person name="Walk T."/>
            <person name="White J."/>
            <person name="Yandava C."/>
            <person name="Haas B."/>
            <person name="Nusbaum C."/>
            <person name="Birren B."/>
        </authorList>
    </citation>
    <scope>NUCLEOTIDE SEQUENCE</scope>
    <source>
        <strain evidence="2">R3-111a-1</strain>
    </source>
</reference>
<reference evidence="2" key="3">
    <citation type="submission" date="2010-09" db="EMBL/GenBank/DDBJ databases">
        <title>Annotation of Gaeumannomyces graminis var. tritici R3-111a-1.</title>
        <authorList>
            <consortium name="The Broad Institute Genome Sequencing Platform"/>
            <person name="Ma L.-J."/>
            <person name="Dead R."/>
            <person name="Young S.K."/>
            <person name="Zeng Q."/>
            <person name="Gargeya S."/>
            <person name="Fitzgerald M."/>
            <person name="Haas B."/>
            <person name="Abouelleil A."/>
            <person name="Alvarado L."/>
            <person name="Arachchi H.M."/>
            <person name="Berlin A."/>
            <person name="Brown A."/>
            <person name="Chapman S.B."/>
            <person name="Chen Z."/>
            <person name="Dunbar C."/>
            <person name="Freedman E."/>
            <person name="Gearin G."/>
            <person name="Gellesch M."/>
            <person name="Goldberg J."/>
            <person name="Griggs A."/>
            <person name="Gujja S."/>
            <person name="Heiman D."/>
            <person name="Howarth C."/>
            <person name="Larson L."/>
            <person name="Lui A."/>
            <person name="MacDonald P.J.P."/>
            <person name="Mehta T."/>
            <person name="Montmayeur A."/>
            <person name="Murphy C."/>
            <person name="Neiman D."/>
            <person name="Pearson M."/>
            <person name="Priest M."/>
            <person name="Roberts A."/>
            <person name="Saif S."/>
            <person name="Shea T."/>
            <person name="Shenoy N."/>
            <person name="Sisk P."/>
            <person name="Stolte C."/>
            <person name="Sykes S."/>
            <person name="Yandava C."/>
            <person name="Wortman J."/>
            <person name="Nusbaum C."/>
            <person name="Birren B."/>
        </authorList>
    </citation>
    <scope>NUCLEOTIDE SEQUENCE</scope>
    <source>
        <strain evidence="2">R3-111a-1</strain>
    </source>
</reference>
<protein>
    <submittedName>
        <fullName evidence="2 3">Uncharacterized protein</fullName>
    </submittedName>
</protein>
<proteinExistence type="predicted"/>
<evidence type="ECO:0000313" key="3">
    <source>
        <dbReference type="EnsemblFungi" id="EJT75375"/>
    </source>
</evidence>
<feature type="compositionally biased region" description="Basic and acidic residues" evidence="1">
    <location>
        <begin position="1"/>
        <end position="20"/>
    </location>
</feature>
<dbReference type="EMBL" id="GL385397">
    <property type="protein sequence ID" value="EJT75375.1"/>
    <property type="molecule type" value="Genomic_DNA"/>
</dbReference>
<gene>
    <name evidence="3" type="primary">20345770</name>
    <name evidence="2" type="ORF">GGTG_05312</name>
</gene>
<dbReference type="EnsemblFungi" id="EJT75375">
    <property type="protein sequence ID" value="EJT75375"/>
    <property type="gene ID" value="GGTG_05312"/>
</dbReference>
<accession>J3NVJ7</accession>
<evidence type="ECO:0000313" key="2">
    <source>
        <dbReference type="EMBL" id="EJT75375.1"/>
    </source>
</evidence>
<sequence length="166" mass="17263">MDLHAKTKAEAKKAKEREFLDTASEVSGQANAAKPAKKAEKGAPGSGQISRTSSIGPKVIRGAPKSKTSEQRVKTNKGKAKMTNVGTKPPATKQPRPQRPTTPKTTTAPPKTTTAPPKATTAPPKATTIPPNATPKAITTIAPKATTKAKTSKPSPLPLVPKQPQP</sequence>
<dbReference type="GeneID" id="20345770"/>
<feature type="compositionally biased region" description="Pro residues" evidence="1">
    <location>
        <begin position="155"/>
        <end position="166"/>
    </location>
</feature>
<reference evidence="4" key="1">
    <citation type="submission" date="2010-07" db="EMBL/GenBank/DDBJ databases">
        <title>The genome sequence of Gaeumannomyces graminis var. tritici strain R3-111a-1.</title>
        <authorList>
            <consortium name="The Broad Institute Genome Sequencing Platform"/>
            <person name="Ma L.-J."/>
            <person name="Dead R."/>
            <person name="Young S."/>
            <person name="Zeng Q."/>
            <person name="Koehrsen M."/>
            <person name="Alvarado L."/>
            <person name="Berlin A."/>
            <person name="Chapman S.B."/>
            <person name="Chen Z."/>
            <person name="Freedman E."/>
            <person name="Gellesch M."/>
            <person name="Goldberg J."/>
            <person name="Griggs A."/>
            <person name="Gujja S."/>
            <person name="Heilman E.R."/>
            <person name="Heiman D."/>
            <person name="Hepburn T."/>
            <person name="Howarth C."/>
            <person name="Jen D."/>
            <person name="Larson L."/>
            <person name="Mehta T."/>
            <person name="Neiman D."/>
            <person name="Pearson M."/>
            <person name="Roberts A."/>
            <person name="Saif S."/>
            <person name="Shea T."/>
            <person name="Shenoy N."/>
            <person name="Sisk P."/>
            <person name="Stolte C."/>
            <person name="Sykes S."/>
            <person name="Walk T."/>
            <person name="White J."/>
            <person name="Yandava C."/>
            <person name="Haas B."/>
            <person name="Nusbaum C."/>
            <person name="Birren B."/>
        </authorList>
    </citation>
    <scope>NUCLEOTIDE SEQUENCE [LARGE SCALE GENOMIC DNA]</scope>
    <source>
        <strain evidence="4">R3-111a-1</strain>
    </source>
</reference>
<evidence type="ECO:0000256" key="1">
    <source>
        <dbReference type="SAM" id="MobiDB-lite"/>
    </source>
</evidence>
<dbReference type="VEuPathDB" id="FungiDB:GGTG_05312"/>